<evidence type="ECO:0000256" key="2">
    <source>
        <dbReference type="ARBA" id="ARBA00022723"/>
    </source>
</evidence>
<dbReference type="GO" id="GO:0006508">
    <property type="term" value="P:proteolysis"/>
    <property type="evidence" value="ECO:0007669"/>
    <property type="project" value="UniProtKB-KW"/>
</dbReference>
<evidence type="ECO:0000256" key="1">
    <source>
        <dbReference type="ARBA" id="ARBA00022670"/>
    </source>
</evidence>
<reference evidence="5 6" key="1">
    <citation type="submission" date="2019-12" db="EMBL/GenBank/DDBJ databases">
        <title>Rhizobium genotypes associated with high levels of biological nitrogen fixation by grain legumes in a temperate-maritime cropping system.</title>
        <authorList>
            <person name="Maluk M."/>
            <person name="Francesc Ferrando Molina F."/>
            <person name="Lopez Del Egido L."/>
            <person name="Lafos M."/>
            <person name="Langarica-Fuentes A."/>
            <person name="Gebre Yohannes G."/>
            <person name="Young M.W."/>
            <person name="Martin P."/>
            <person name="Gantlett R."/>
            <person name="Kenicer G."/>
            <person name="Hawes C."/>
            <person name="Begg G.S."/>
            <person name="Quilliam R.S."/>
            <person name="Squire G.R."/>
            <person name="Poole P.S."/>
            <person name="Young P.W."/>
            <person name="Iannetta P.M."/>
            <person name="James E.K."/>
        </authorList>
    </citation>
    <scope>NUCLEOTIDE SEQUENCE [LARGE SCALE GENOMIC DNA]</scope>
    <source>
        <strain evidence="5 6">JHI1118</strain>
    </source>
</reference>
<dbReference type="Pfam" id="PF07687">
    <property type="entry name" value="M20_dimer"/>
    <property type="match status" value="1"/>
</dbReference>
<organism evidence="5 6">
    <name type="scientific">Rhizobium lusitanum</name>
    <dbReference type="NCBI Taxonomy" id="293958"/>
    <lineage>
        <taxon>Bacteria</taxon>
        <taxon>Pseudomonadati</taxon>
        <taxon>Pseudomonadota</taxon>
        <taxon>Alphaproteobacteria</taxon>
        <taxon>Hyphomicrobiales</taxon>
        <taxon>Rhizobiaceae</taxon>
        <taxon>Rhizobium/Agrobacterium group</taxon>
        <taxon>Rhizobium</taxon>
    </lineage>
</organism>
<evidence type="ECO:0000313" key="6">
    <source>
        <dbReference type="Proteomes" id="UP000483035"/>
    </source>
</evidence>
<dbReference type="InterPro" id="IPR002933">
    <property type="entry name" value="Peptidase_M20"/>
</dbReference>
<protein>
    <submittedName>
        <fullName evidence="5">M20/M25/M40 family metallo-hydrolase</fullName>
    </submittedName>
</protein>
<accession>A0A6L9UCI8</accession>
<dbReference type="Pfam" id="PF01546">
    <property type="entry name" value="Peptidase_M20"/>
    <property type="match status" value="1"/>
</dbReference>
<dbReference type="GO" id="GO:0046872">
    <property type="term" value="F:metal ion binding"/>
    <property type="evidence" value="ECO:0007669"/>
    <property type="project" value="UniProtKB-KW"/>
</dbReference>
<dbReference type="NCBIfam" id="NF006579">
    <property type="entry name" value="PRK09104.1"/>
    <property type="match status" value="1"/>
</dbReference>
<sequence length="470" mass="51214">MSDLEAVLAHVDVQAHDYVARLMEYVRQPSISAQRIGMDEAAMLACDIISERLGMEAELLPTAGFPCILARHGPIPDKPTVLIYGHYDVQPPEPYEAWLSPPFEPTIRNGRVYARGVGDNKAQHFAHILALEAWHTVHGSFPCNVILMLEGEEEVGSPNLAGFVREHRERLAADFVVISDGHLHESGQPVICFGNRGFVSFELHARTGSRDAHSGNFGGVMPNAIWSLVHLLGTMKNADGYITIAGLHDQVVPPSNRERAATDALPVDLGAVQSTLGFRAIDRPEDRPYYDRLMFHPTLTINGLHGGYEGEGSKAVIPATAFAKCDMRLVSGQTPEYVMRCVADHVHAFAPDVEFRPLQGTPPARTPIDSPYATYLIEAVRAVCGSKPLIQASLGATLPTHVFSTILGLPTFLLPFANADEANHAPNENISIDCFMSGIRISAALFAALGRSIRMTRKDPSHDPDNLRSG</sequence>
<dbReference type="Proteomes" id="UP000483035">
    <property type="component" value="Unassembled WGS sequence"/>
</dbReference>
<feature type="domain" description="Peptidase M20 dimerisation" evidence="4">
    <location>
        <begin position="194"/>
        <end position="351"/>
    </location>
</feature>
<dbReference type="Gene3D" id="3.40.630.10">
    <property type="entry name" value="Zn peptidases"/>
    <property type="match status" value="1"/>
</dbReference>
<dbReference type="RefSeq" id="WP_163992122.1">
    <property type="nucleotide sequence ID" value="NZ_WUEY01000020.1"/>
</dbReference>
<evidence type="ECO:0000256" key="3">
    <source>
        <dbReference type="ARBA" id="ARBA00022801"/>
    </source>
</evidence>
<dbReference type="PANTHER" id="PTHR43270:SF8">
    <property type="entry name" value="DI- AND TRIPEPTIDASE DUG2-RELATED"/>
    <property type="match status" value="1"/>
</dbReference>
<gene>
    <name evidence="5" type="ORF">GR212_29145</name>
</gene>
<dbReference type="Gene3D" id="3.30.70.360">
    <property type="match status" value="1"/>
</dbReference>
<proteinExistence type="predicted"/>
<dbReference type="PANTHER" id="PTHR43270">
    <property type="entry name" value="BETA-ALA-HIS DIPEPTIDASE"/>
    <property type="match status" value="1"/>
</dbReference>
<comment type="caution">
    <text evidence="5">The sequence shown here is derived from an EMBL/GenBank/DDBJ whole genome shotgun (WGS) entry which is preliminary data.</text>
</comment>
<dbReference type="InterPro" id="IPR051458">
    <property type="entry name" value="Cyt/Met_Dipeptidase"/>
</dbReference>
<keyword evidence="1" id="KW-0645">Protease</keyword>
<dbReference type="InterPro" id="IPR011650">
    <property type="entry name" value="Peptidase_M20_dimer"/>
</dbReference>
<keyword evidence="3 5" id="KW-0378">Hydrolase</keyword>
<dbReference type="AlphaFoldDB" id="A0A6L9UCI8"/>
<name>A0A6L9UCI8_9HYPH</name>
<dbReference type="EMBL" id="WUEY01000020">
    <property type="protein sequence ID" value="NEI73623.1"/>
    <property type="molecule type" value="Genomic_DNA"/>
</dbReference>
<dbReference type="SUPFAM" id="SSF53187">
    <property type="entry name" value="Zn-dependent exopeptidases"/>
    <property type="match status" value="1"/>
</dbReference>
<keyword evidence="2" id="KW-0479">Metal-binding</keyword>
<evidence type="ECO:0000259" key="4">
    <source>
        <dbReference type="Pfam" id="PF07687"/>
    </source>
</evidence>
<dbReference type="GO" id="GO:0008233">
    <property type="term" value="F:peptidase activity"/>
    <property type="evidence" value="ECO:0007669"/>
    <property type="project" value="UniProtKB-KW"/>
</dbReference>
<evidence type="ECO:0000313" key="5">
    <source>
        <dbReference type="EMBL" id="NEI73623.1"/>
    </source>
</evidence>